<organism evidence="2 3">
    <name type="scientific">Micrococcus cohnii</name>
    <dbReference type="NCBI Taxonomy" id="993416"/>
    <lineage>
        <taxon>Bacteria</taxon>
        <taxon>Bacillati</taxon>
        <taxon>Actinomycetota</taxon>
        <taxon>Actinomycetes</taxon>
        <taxon>Micrococcales</taxon>
        <taxon>Micrococcaceae</taxon>
        <taxon>Micrococcus</taxon>
    </lineage>
</organism>
<dbReference type="AlphaFoldDB" id="A0A7W7GP05"/>
<gene>
    <name evidence="2" type="ORF">HDA30_001132</name>
</gene>
<dbReference type="Proteomes" id="UP000540191">
    <property type="component" value="Unassembled WGS sequence"/>
</dbReference>
<feature type="region of interest" description="Disordered" evidence="1">
    <location>
        <begin position="64"/>
        <end position="87"/>
    </location>
</feature>
<protein>
    <submittedName>
        <fullName evidence="2">Transcriptional regulator</fullName>
    </submittedName>
</protein>
<evidence type="ECO:0000256" key="1">
    <source>
        <dbReference type="SAM" id="MobiDB-lite"/>
    </source>
</evidence>
<comment type="caution">
    <text evidence="2">The sequence shown here is derived from an EMBL/GenBank/DDBJ whole genome shotgun (WGS) entry which is preliminary data.</text>
</comment>
<reference evidence="2 3" key="1">
    <citation type="submission" date="2020-08" db="EMBL/GenBank/DDBJ databases">
        <title>Sequencing the genomes of 1000 actinobacteria strains.</title>
        <authorList>
            <person name="Klenk H.-P."/>
        </authorList>
    </citation>
    <scope>NUCLEOTIDE SEQUENCE [LARGE SCALE GENOMIC DNA]</scope>
    <source>
        <strain evidence="2 3">DSM 23974</strain>
    </source>
</reference>
<feature type="region of interest" description="Disordered" evidence="1">
    <location>
        <begin position="1"/>
        <end position="23"/>
    </location>
</feature>
<keyword evidence="3" id="KW-1185">Reference proteome</keyword>
<dbReference type="RefSeq" id="WP_184241356.1">
    <property type="nucleotide sequence ID" value="NZ_JACHNA010000001.1"/>
</dbReference>
<evidence type="ECO:0000313" key="2">
    <source>
        <dbReference type="EMBL" id="MBB4735624.1"/>
    </source>
</evidence>
<feature type="compositionally biased region" description="Basic and acidic residues" evidence="1">
    <location>
        <begin position="71"/>
        <end position="87"/>
    </location>
</feature>
<dbReference type="EMBL" id="JACHNA010000001">
    <property type="protein sequence ID" value="MBB4735624.1"/>
    <property type="molecule type" value="Genomic_DNA"/>
</dbReference>
<name>A0A7W7GP05_9MICC</name>
<accession>A0A7W7GP05</accession>
<sequence length="135" mass="14199">MTETPRPRPARLPAGSGRTPSAERWEVDLDWLWGAPPGNDGSAATLRLDVTGPGAARAAEGWMDSLSADEDGVRGESGWRADPGDVEGGEDHVVILLTSAGEDVADGLEAAADTAYEALSAVPGLRLRWTPLPRR</sequence>
<proteinExistence type="predicted"/>
<evidence type="ECO:0000313" key="3">
    <source>
        <dbReference type="Proteomes" id="UP000540191"/>
    </source>
</evidence>